<protein>
    <submittedName>
        <fullName evidence="2">Uncharacterized protein</fullName>
    </submittedName>
</protein>
<dbReference type="InParanoid" id="J3KGG8"/>
<feature type="compositionally biased region" description="Basic and acidic residues" evidence="1">
    <location>
        <begin position="110"/>
        <end position="127"/>
    </location>
</feature>
<evidence type="ECO:0000313" key="3">
    <source>
        <dbReference type="Proteomes" id="UP000001261"/>
    </source>
</evidence>
<feature type="region of interest" description="Disordered" evidence="1">
    <location>
        <begin position="154"/>
        <end position="173"/>
    </location>
</feature>
<dbReference type="GeneID" id="4567506"/>
<dbReference type="RefSeq" id="XP_001246420.2">
    <property type="nucleotide sequence ID" value="XM_001246419.2"/>
</dbReference>
<evidence type="ECO:0000313" key="2">
    <source>
        <dbReference type="EMBL" id="EAS34837.3"/>
    </source>
</evidence>
<dbReference type="KEGG" id="cim:CIMG_00191"/>
<feature type="compositionally biased region" description="Basic and acidic residues" evidence="1">
    <location>
        <begin position="74"/>
        <end position="93"/>
    </location>
</feature>
<gene>
    <name evidence="2" type="ORF">CIMG_00191</name>
</gene>
<evidence type="ECO:0000256" key="1">
    <source>
        <dbReference type="SAM" id="MobiDB-lite"/>
    </source>
</evidence>
<accession>J3KGG8</accession>
<dbReference type="EMBL" id="GG704911">
    <property type="protein sequence ID" value="EAS34837.3"/>
    <property type="molecule type" value="Genomic_DNA"/>
</dbReference>
<reference evidence="3" key="2">
    <citation type="journal article" date="2010" name="Genome Res.">
        <title>Population genomic sequencing of Coccidioides fungi reveals recent hybridization and transposon control.</title>
        <authorList>
            <person name="Neafsey D.E."/>
            <person name="Barker B.M."/>
            <person name="Sharpton T.J."/>
            <person name="Stajich J.E."/>
            <person name="Park D.J."/>
            <person name="Whiston E."/>
            <person name="Hung C.-Y."/>
            <person name="McMahan C."/>
            <person name="White J."/>
            <person name="Sykes S."/>
            <person name="Heiman D."/>
            <person name="Young S."/>
            <person name="Zeng Q."/>
            <person name="Abouelleil A."/>
            <person name="Aftuck L."/>
            <person name="Bessette D."/>
            <person name="Brown A."/>
            <person name="FitzGerald M."/>
            <person name="Lui A."/>
            <person name="Macdonald J.P."/>
            <person name="Priest M."/>
            <person name="Orbach M.J."/>
            <person name="Galgiani J.N."/>
            <person name="Kirkland T.N."/>
            <person name="Cole G.T."/>
            <person name="Birren B.W."/>
            <person name="Henn M.R."/>
            <person name="Taylor J.W."/>
            <person name="Rounsley S.D."/>
        </authorList>
    </citation>
    <scope>GENOME REANNOTATION</scope>
    <source>
        <strain evidence="3">RS</strain>
    </source>
</reference>
<reference evidence="3" key="1">
    <citation type="journal article" date="2009" name="Genome Res.">
        <title>Comparative genomic analyses of the human fungal pathogens Coccidioides and their relatives.</title>
        <authorList>
            <person name="Sharpton T.J."/>
            <person name="Stajich J.E."/>
            <person name="Rounsley S.D."/>
            <person name="Gardner M.J."/>
            <person name="Wortman J.R."/>
            <person name="Jordar V.S."/>
            <person name="Maiti R."/>
            <person name="Kodira C.D."/>
            <person name="Neafsey D.E."/>
            <person name="Zeng Q."/>
            <person name="Hung C.-Y."/>
            <person name="McMahan C."/>
            <person name="Muszewska A."/>
            <person name="Grynberg M."/>
            <person name="Mandel M.A."/>
            <person name="Kellner E.M."/>
            <person name="Barker B.M."/>
            <person name="Galgiani J.N."/>
            <person name="Orbach M.J."/>
            <person name="Kirkland T.N."/>
            <person name="Cole G.T."/>
            <person name="Henn M.R."/>
            <person name="Birren B.W."/>
            <person name="Taylor J.W."/>
        </authorList>
    </citation>
    <scope>NUCLEOTIDE SEQUENCE [LARGE SCALE GENOMIC DNA]</scope>
    <source>
        <strain evidence="3">RS</strain>
    </source>
</reference>
<dbReference type="Proteomes" id="UP000001261">
    <property type="component" value="Unassembled WGS sequence"/>
</dbReference>
<keyword evidence="3" id="KW-1185">Reference proteome</keyword>
<name>J3KGG8_COCIM</name>
<feature type="compositionally biased region" description="Polar residues" evidence="1">
    <location>
        <begin position="195"/>
        <end position="210"/>
    </location>
</feature>
<feature type="region of interest" description="Disordered" evidence="1">
    <location>
        <begin position="185"/>
        <end position="210"/>
    </location>
</feature>
<organism evidence="2 3">
    <name type="scientific">Coccidioides immitis (strain RS)</name>
    <name type="common">Valley fever fungus</name>
    <dbReference type="NCBI Taxonomy" id="246410"/>
    <lineage>
        <taxon>Eukaryota</taxon>
        <taxon>Fungi</taxon>
        <taxon>Dikarya</taxon>
        <taxon>Ascomycota</taxon>
        <taxon>Pezizomycotina</taxon>
        <taxon>Eurotiomycetes</taxon>
        <taxon>Eurotiomycetidae</taxon>
        <taxon>Onygenales</taxon>
        <taxon>Onygenaceae</taxon>
        <taxon>Coccidioides</taxon>
    </lineage>
</organism>
<proteinExistence type="predicted"/>
<dbReference type="VEuPathDB" id="FungiDB:CIMG_00191"/>
<dbReference type="AlphaFoldDB" id="J3KGG8"/>
<feature type="region of interest" description="Disordered" evidence="1">
    <location>
        <begin position="74"/>
        <end position="127"/>
    </location>
</feature>
<sequence>MSGRRKAFDERKEDQALVQPIAWVVKASMKFTTQQAVAGSSFPCRPQQARRNSNSQVALSLLNNSVWLPVASSEKDAVAHPAQRNEKVDKSQRWAEANNNNKNNSPHIKLAQDKDGDARGHVGETGGKEETWAVWRKFDGEHRKKTGRRFDRVADDPASYEESSSWSRVDGCHEDAKDEYQQLKIYRSDNLPNPVWQTSESNRSNTTVAN</sequence>